<sequence length="285" mass="31202">MHRSDLRGVGVSKEDVRSEVVAGRWFVHGRHTVAVAAGPLARRARLWQAIWESGAGAVLDGAAALEASGLRGFDPPRIDVSVPRANRHHVLDGVRIHRRSEMPRVVTAGIPRVRAELAAVHAASWARSDREAALILCLVVQQRLTTPERLLAAWRGGRRAGPRRPFVNAAVVDICDGAQALGELDFAGLCRARGLPEPSRQSVVRGRNGRVHLDARWKGIGLVVEIDGGHHQWSLNPVADALRQNDLVVDGEVVLRIPVLGLRLDSRRFMDQVVRAHERLTVESA</sequence>
<evidence type="ECO:0000313" key="2">
    <source>
        <dbReference type="Proteomes" id="UP000030013"/>
    </source>
</evidence>
<keyword evidence="2" id="KW-1185">Reference proteome</keyword>
<evidence type="ECO:0008006" key="3">
    <source>
        <dbReference type="Google" id="ProtNLM"/>
    </source>
</evidence>
<name>A0A0A0JTM9_9MICO</name>
<dbReference type="EMBL" id="AVPL01000056">
    <property type="protein sequence ID" value="KGN40029.1"/>
    <property type="molecule type" value="Genomic_DNA"/>
</dbReference>
<protein>
    <recommendedName>
        <fullName evidence="3">DUF559 domain-containing protein</fullName>
    </recommendedName>
</protein>
<comment type="caution">
    <text evidence="1">The sequence shown here is derived from an EMBL/GenBank/DDBJ whole genome shotgun (WGS) entry which is preliminary data.</text>
</comment>
<evidence type="ECO:0000313" key="1">
    <source>
        <dbReference type="EMBL" id="KGN40029.1"/>
    </source>
</evidence>
<dbReference type="Proteomes" id="UP000030013">
    <property type="component" value="Unassembled WGS sequence"/>
</dbReference>
<dbReference type="AlphaFoldDB" id="A0A0A0JTM9"/>
<accession>A0A0A0JTM9</accession>
<gene>
    <name evidence="1" type="ORF">N801_16650</name>
</gene>
<proteinExistence type="predicted"/>
<dbReference type="eggNOG" id="COG5340">
    <property type="taxonomic scope" value="Bacteria"/>
</dbReference>
<dbReference type="STRING" id="1385519.N801_16650"/>
<reference evidence="1 2" key="1">
    <citation type="submission" date="2013-08" db="EMBL/GenBank/DDBJ databases">
        <title>The genome sequence of Knoellia aerolata.</title>
        <authorList>
            <person name="Zhu W."/>
            <person name="Wang G."/>
        </authorList>
    </citation>
    <scope>NUCLEOTIDE SEQUENCE [LARGE SCALE GENOMIC DNA]</scope>
    <source>
        <strain evidence="1 2">DSM 18566</strain>
    </source>
</reference>
<organism evidence="1 2">
    <name type="scientific">Knoellia aerolata DSM 18566</name>
    <dbReference type="NCBI Taxonomy" id="1385519"/>
    <lineage>
        <taxon>Bacteria</taxon>
        <taxon>Bacillati</taxon>
        <taxon>Actinomycetota</taxon>
        <taxon>Actinomycetes</taxon>
        <taxon>Micrococcales</taxon>
        <taxon>Intrasporangiaceae</taxon>
        <taxon>Knoellia</taxon>
    </lineage>
</organism>